<keyword evidence="4" id="KW-0134">Cell wall</keyword>
<sequence>MQDGGLLASWNPRTSRADFLVAKDGSGTNRTVNEALIALARMGHRRTQRIIIYVKSGMYAEKVEIHRDVKNVMLVGDGIDKTIITGSHSVVGDDSTRSSATVGKSRGLITWPRFIVIKVLVLKNHQAVALRVSSDLAVFYWCSFKAYQDTLYAHSNRQFYRDCQVYGTIDFIFGDASMVMQNCDIFVRRPMKSQANMITAQGRDNPEENSGIAIHGCRVRPAPEFAGVKGSFRTYLGRPWRKYSRTVFLKTDLDGLIDPKRWTEWRGSYGLSTLFYGEYMNTGPGAATEKRVKWPGFHLVLSKLVLSQLVISFKDRIGFQSLVVCHSGLEYNKDIILWSEAWSPSLCNQKGSLEKGP</sequence>
<accession>A0A540MQR0</accession>
<feature type="domain" description="Pectinesterase catalytic" evidence="11">
    <location>
        <begin position="19"/>
        <end position="303"/>
    </location>
</feature>
<dbReference type="STRING" id="106549.A0A540MQR0"/>
<evidence type="ECO:0000259" key="11">
    <source>
        <dbReference type="Pfam" id="PF01095"/>
    </source>
</evidence>
<dbReference type="EMBL" id="VIEB01000201">
    <property type="protein sequence ID" value="TQE01144.1"/>
    <property type="molecule type" value="Genomic_DNA"/>
</dbReference>
<organism evidence="12 13">
    <name type="scientific">Malus baccata</name>
    <name type="common">Siberian crab apple</name>
    <name type="synonym">Pyrus baccata</name>
    <dbReference type="NCBI Taxonomy" id="106549"/>
    <lineage>
        <taxon>Eukaryota</taxon>
        <taxon>Viridiplantae</taxon>
        <taxon>Streptophyta</taxon>
        <taxon>Embryophyta</taxon>
        <taxon>Tracheophyta</taxon>
        <taxon>Spermatophyta</taxon>
        <taxon>Magnoliopsida</taxon>
        <taxon>eudicotyledons</taxon>
        <taxon>Gunneridae</taxon>
        <taxon>Pentapetalae</taxon>
        <taxon>rosids</taxon>
        <taxon>fabids</taxon>
        <taxon>Rosales</taxon>
        <taxon>Rosaceae</taxon>
        <taxon>Amygdaloideae</taxon>
        <taxon>Maleae</taxon>
        <taxon>Malus</taxon>
    </lineage>
</organism>
<evidence type="ECO:0000256" key="6">
    <source>
        <dbReference type="ARBA" id="ARBA00022801"/>
    </source>
</evidence>
<dbReference type="Proteomes" id="UP000315295">
    <property type="component" value="Unassembled WGS sequence"/>
</dbReference>
<keyword evidence="5" id="KW-0964">Secreted</keyword>
<evidence type="ECO:0000256" key="2">
    <source>
        <dbReference type="ARBA" id="ARBA00005184"/>
    </source>
</evidence>
<evidence type="ECO:0000256" key="4">
    <source>
        <dbReference type="ARBA" id="ARBA00022512"/>
    </source>
</evidence>
<evidence type="ECO:0000256" key="7">
    <source>
        <dbReference type="ARBA" id="ARBA00023085"/>
    </source>
</evidence>
<proteinExistence type="predicted"/>
<dbReference type="GO" id="GO:0045490">
    <property type="term" value="P:pectin catabolic process"/>
    <property type="evidence" value="ECO:0007669"/>
    <property type="project" value="UniProtKB-UniRule"/>
</dbReference>
<evidence type="ECO:0000256" key="5">
    <source>
        <dbReference type="ARBA" id="ARBA00022525"/>
    </source>
</evidence>
<dbReference type="GO" id="GO:0030599">
    <property type="term" value="F:pectinesterase activity"/>
    <property type="evidence" value="ECO:0007669"/>
    <property type="project" value="UniProtKB-UniRule"/>
</dbReference>
<evidence type="ECO:0000256" key="10">
    <source>
        <dbReference type="RuleBase" id="RU000589"/>
    </source>
</evidence>
<dbReference type="InterPro" id="IPR033131">
    <property type="entry name" value="Pectinesterase_Asp_AS"/>
</dbReference>
<evidence type="ECO:0000313" key="13">
    <source>
        <dbReference type="Proteomes" id="UP000315295"/>
    </source>
</evidence>
<dbReference type="InterPro" id="IPR000070">
    <property type="entry name" value="Pectinesterase_cat"/>
</dbReference>
<evidence type="ECO:0000313" key="12">
    <source>
        <dbReference type="EMBL" id="TQE01144.1"/>
    </source>
</evidence>
<comment type="pathway">
    <text evidence="2 10">Glycan metabolism; pectin degradation; 2-dehydro-3-deoxy-D-gluconate from pectin: step 1/5.</text>
</comment>
<keyword evidence="6 10" id="KW-0378">Hydrolase</keyword>
<keyword evidence="7 10" id="KW-0063">Aspartyl esterase</keyword>
<protein>
    <recommendedName>
        <fullName evidence="3 10">Pectinesterase</fullName>
        <ecNumber evidence="3 10">3.1.1.11</ecNumber>
    </recommendedName>
</protein>
<reference evidence="12 13" key="1">
    <citation type="journal article" date="2019" name="G3 (Bethesda)">
        <title>Sequencing of a Wild Apple (Malus baccata) Genome Unravels the Differences Between Cultivated and Wild Apple Species Regarding Disease Resistance and Cold Tolerance.</title>
        <authorList>
            <person name="Chen X."/>
        </authorList>
    </citation>
    <scope>NUCLEOTIDE SEQUENCE [LARGE SCALE GENOMIC DNA]</scope>
    <source>
        <strain evidence="13">cv. Shandingzi</strain>
        <tissue evidence="12">Leaves</tissue>
    </source>
</reference>
<dbReference type="Gene3D" id="2.160.20.10">
    <property type="entry name" value="Single-stranded right-handed beta-helix, Pectin lyase-like"/>
    <property type="match status" value="1"/>
</dbReference>
<dbReference type="FunFam" id="2.160.20.10:FF:000029">
    <property type="entry name" value="Pectinesterase 4"/>
    <property type="match status" value="1"/>
</dbReference>
<dbReference type="PANTHER" id="PTHR31707">
    <property type="entry name" value="PECTINESTERASE"/>
    <property type="match status" value="1"/>
</dbReference>
<dbReference type="GO" id="GO:0042545">
    <property type="term" value="P:cell wall modification"/>
    <property type="evidence" value="ECO:0007669"/>
    <property type="project" value="UniProtKB-UniRule"/>
</dbReference>
<gene>
    <name evidence="12" type="ORF">C1H46_013234</name>
</gene>
<comment type="caution">
    <text evidence="12">The sequence shown here is derived from an EMBL/GenBank/DDBJ whole genome shotgun (WGS) entry which is preliminary data.</text>
</comment>
<evidence type="ECO:0000256" key="8">
    <source>
        <dbReference type="ARBA" id="ARBA00023316"/>
    </source>
</evidence>
<dbReference type="UniPathway" id="UPA00545">
    <property type="reaction ID" value="UER00823"/>
</dbReference>
<dbReference type="Pfam" id="PF01095">
    <property type="entry name" value="Pectinesterase"/>
    <property type="match status" value="1"/>
</dbReference>
<keyword evidence="13" id="KW-1185">Reference proteome</keyword>
<dbReference type="InterPro" id="IPR011050">
    <property type="entry name" value="Pectin_lyase_fold/virulence"/>
</dbReference>
<dbReference type="SUPFAM" id="SSF51126">
    <property type="entry name" value="Pectin lyase-like"/>
    <property type="match status" value="1"/>
</dbReference>
<dbReference type="PROSITE" id="PS00503">
    <property type="entry name" value="PECTINESTERASE_2"/>
    <property type="match status" value="1"/>
</dbReference>
<evidence type="ECO:0000256" key="3">
    <source>
        <dbReference type="ARBA" id="ARBA00013229"/>
    </source>
</evidence>
<name>A0A540MQR0_MALBA</name>
<dbReference type="InterPro" id="IPR012334">
    <property type="entry name" value="Pectin_lyas_fold"/>
</dbReference>
<evidence type="ECO:0000256" key="1">
    <source>
        <dbReference type="ARBA" id="ARBA00004191"/>
    </source>
</evidence>
<dbReference type="EC" id="3.1.1.11" evidence="3 10"/>
<evidence type="ECO:0000256" key="9">
    <source>
        <dbReference type="PROSITE-ProRule" id="PRU10040"/>
    </source>
</evidence>
<keyword evidence="8" id="KW-0961">Cell wall biogenesis/degradation</keyword>
<feature type="active site" evidence="9">
    <location>
        <position position="170"/>
    </location>
</feature>
<comment type="catalytic activity">
    <reaction evidence="10">
        <text>[(1-&gt;4)-alpha-D-galacturonosyl methyl ester](n) + n H2O = [(1-&gt;4)-alpha-D-galacturonosyl](n) + n methanol + n H(+)</text>
        <dbReference type="Rhea" id="RHEA:22380"/>
        <dbReference type="Rhea" id="RHEA-COMP:14570"/>
        <dbReference type="Rhea" id="RHEA-COMP:14573"/>
        <dbReference type="ChEBI" id="CHEBI:15377"/>
        <dbReference type="ChEBI" id="CHEBI:15378"/>
        <dbReference type="ChEBI" id="CHEBI:17790"/>
        <dbReference type="ChEBI" id="CHEBI:140522"/>
        <dbReference type="ChEBI" id="CHEBI:140523"/>
        <dbReference type="EC" id="3.1.1.11"/>
    </reaction>
</comment>
<dbReference type="AlphaFoldDB" id="A0A540MQR0"/>
<comment type="subcellular location">
    <subcellularLocation>
        <location evidence="1">Secreted</location>
        <location evidence="1">Cell wall</location>
    </subcellularLocation>
</comment>